<organism evidence="3 4">
    <name type="scientific">Phytoactinopolyspora halophila</name>
    <dbReference type="NCBI Taxonomy" id="1981511"/>
    <lineage>
        <taxon>Bacteria</taxon>
        <taxon>Bacillati</taxon>
        <taxon>Actinomycetota</taxon>
        <taxon>Actinomycetes</taxon>
        <taxon>Jiangellales</taxon>
        <taxon>Jiangellaceae</taxon>
        <taxon>Phytoactinopolyspora</taxon>
    </lineage>
</organism>
<dbReference type="InterPro" id="IPR018376">
    <property type="entry name" value="Enoyl-CoA_hyd/isom_CS"/>
</dbReference>
<dbReference type="Pfam" id="PF00378">
    <property type="entry name" value="ECH_1"/>
    <property type="match status" value="1"/>
</dbReference>
<dbReference type="PANTHER" id="PTHR43802:SF1">
    <property type="entry name" value="IP11341P-RELATED"/>
    <property type="match status" value="1"/>
</dbReference>
<dbReference type="InterPro" id="IPR001753">
    <property type="entry name" value="Enoyl-CoA_hydra/iso"/>
</dbReference>
<evidence type="ECO:0000313" key="4">
    <source>
        <dbReference type="Proteomes" id="UP000250462"/>
    </source>
</evidence>
<proteinExistence type="inferred from homology"/>
<keyword evidence="4" id="KW-1185">Reference proteome</keyword>
<dbReference type="PROSITE" id="PS00166">
    <property type="entry name" value="ENOYL_COA_HYDRATASE"/>
    <property type="match status" value="1"/>
</dbReference>
<evidence type="ECO:0000256" key="1">
    <source>
        <dbReference type="ARBA" id="ARBA00005254"/>
    </source>
</evidence>
<dbReference type="OrthoDB" id="8452484at2"/>
<dbReference type="RefSeq" id="WP_112260019.1">
    <property type="nucleotide sequence ID" value="NZ_QMIG01000028.1"/>
</dbReference>
<dbReference type="NCBIfam" id="NF005496">
    <property type="entry name" value="PRK07110.1"/>
    <property type="match status" value="1"/>
</dbReference>
<dbReference type="EMBL" id="QMIG01000028">
    <property type="protein sequence ID" value="RAW10252.1"/>
    <property type="molecule type" value="Genomic_DNA"/>
</dbReference>
<dbReference type="AlphaFoldDB" id="A0A329QFZ7"/>
<dbReference type="Proteomes" id="UP000250462">
    <property type="component" value="Unassembled WGS sequence"/>
</dbReference>
<dbReference type="Gene3D" id="6.20.390.20">
    <property type="match status" value="1"/>
</dbReference>
<evidence type="ECO:0000256" key="2">
    <source>
        <dbReference type="RuleBase" id="RU003707"/>
    </source>
</evidence>
<dbReference type="SUPFAM" id="SSF52096">
    <property type="entry name" value="ClpP/crotonase"/>
    <property type="match status" value="1"/>
</dbReference>
<dbReference type="CDD" id="cd06558">
    <property type="entry name" value="crotonase-like"/>
    <property type="match status" value="1"/>
</dbReference>
<dbReference type="PANTHER" id="PTHR43802">
    <property type="entry name" value="ENOYL-COA HYDRATASE"/>
    <property type="match status" value="1"/>
</dbReference>
<evidence type="ECO:0000313" key="3">
    <source>
        <dbReference type="EMBL" id="RAW10252.1"/>
    </source>
</evidence>
<dbReference type="InterPro" id="IPR029045">
    <property type="entry name" value="ClpP/crotonase-like_dom_sf"/>
</dbReference>
<accession>A0A329QFZ7</accession>
<comment type="caution">
    <text evidence="3">The sequence shown here is derived from an EMBL/GenBank/DDBJ whole genome shotgun (WGS) entry which is preliminary data.</text>
</comment>
<protein>
    <submittedName>
        <fullName evidence="3">Enoyl-CoA hydratase</fullName>
    </submittedName>
</protein>
<name>A0A329QFZ7_9ACTN</name>
<gene>
    <name evidence="3" type="ORF">DPM12_19420</name>
</gene>
<comment type="similarity">
    <text evidence="1 2">Belongs to the enoyl-CoA hydratase/isomerase family.</text>
</comment>
<dbReference type="Gene3D" id="3.90.226.10">
    <property type="entry name" value="2-enoyl-CoA Hydratase, Chain A, domain 1"/>
    <property type="match status" value="1"/>
</dbReference>
<dbReference type="GO" id="GO:0003824">
    <property type="term" value="F:catalytic activity"/>
    <property type="evidence" value="ECO:0007669"/>
    <property type="project" value="InterPro"/>
</dbReference>
<reference evidence="3 4" key="1">
    <citation type="submission" date="2018-06" db="EMBL/GenBank/DDBJ databases">
        <title>Phytoactinopolyspora halophila sp. nov., a novel halophilic actinomycete isolated from a saline soil in China.</title>
        <authorList>
            <person name="Tang S.-K."/>
        </authorList>
    </citation>
    <scope>NUCLEOTIDE SEQUENCE [LARGE SCALE GENOMIC DNA]</scope>
    <source>
        <strain evidence="3 4">YIM 96934</strain>
    </source>
</reference>
<sequence length="254" mass="27604">MTEPVVQLESPAPGVALIVMQDKDNKNTFTPELVSGLAQAFQEVSDDESYRAVVLTGFGNYFASGGTQQDLIAIQEGHAAFTSDDGGSGAGTYSIPLDCRIPVVAAMQGHGIGGGLCLGLFCDFVIMSEESVYTASFMKYGFTPGFGATLVLPAKLGTVLAEEFLITARTFRGSELAKRGCPYEVMPRRDVLDRAVELATLIAEKPRLSLVTLKDHLVADLRNRLPGVIEEELRMHDVTFHQPEVRERILSLYE</sequence>